<dbReference type="EMBL" id="MK905543">
    <property type="protein sequence ID" value="QDH47560.1"/>
    <property type="molecule type" value="Genomic_DNA"/>
</dbReference>
<accession>A0A514A2P9</accession>
<evidence type="ECO:0000313" key="1">
    <source>
        <dbReference type="EMBL" id="QDH47560.1"/>
    </source>
</evidence>
<name>A0A514A2P9_9CAUD</name>
<protein>
    <submittedName>
        <fullName evidence="1">Uncharacterized protein</fullName>
    </submittedName>
</protein>
<reference evidence="1 2" key="1">
    <citation type="submission" date="2019-05" db="EMBL/GenBank/DDBJ databases">
        <authorList>
            <person name="Le T.S."/>
            <person name="Kurtboke I."/>
        </authorList>
    </citation>
    <scope>NUCLEOTIDE SEQUENCE [LARGE SCALE GENOMIC DNA]</scope>
</reference>
<organism evidence="1 2">
    <name type="scientific">Vibrio phage USC-1</name>
    <dbReference type="NCBI Taxonomy" id="2592615"/>
    <lineage>
        <taxon>Viruses</taxon>
        <taxon>Duplodnaviria</taxon>
        <taxon>Heunggongvirae</taxon>
        <taxon>Uroviricota</taxon>
        <taxon>Caudoviricetes</taxon>
        <taxon>Chimalliviridae</taxon>
        <taxon>Gorgonvirinae</taxon>
        <taxon>Aphroditevirus</taxon>
        <taxon>Aphroditevirus USC1</taxon>
    </lineage>
</organism>
<dbReference type="Proteomes" id="UP000320568">
    <property type="component" value="Segment"/>
</dbReference>
<keyword evidence="2" id="KW-1185">Reference proteome</keyword>
<dbReference type="RefSeq" id="YP_009847902.1">
    <property type="nucleotide sequence ID" value="NC_048779.1"/>
</dbReference>
<dbReference type="KEGG" id="vg:55618301"/>
<evidence type="ECO:0000313" key="2">
    <source>
        <dbReference type="Proteomes" id="UP000320568"/>
    </source>
</evidence>
<sequence>MTMDIVKNKPSINELRAIKAVTGLAIGGIVTAFNDELPGRKLAVTAAGTTFATMNTSEEDTYGSDARTDAIWSTVGTVVLTNILVGVLS</sequence>
<proteinExistence type="predicted"/>
<dbReference type="GeneID" id="55618301"/>